<protein>
    <submittedName>
        <fullName evidence="3">Polar amino acid transport system substrate-binding protein</fullName>
    </submittedName>
</protein>
<dbReference type="PATRIC" id="fig|1121477.3.peg.670"/>
<keyword evidence="4" id="KW-1185">Reference proteome</keyword>
<dbReference type="AlphaFoldDB" id="A0A0F5L324"/>
<feature type="chain" id="PRO_5015038235" evidence="1">
    <location>
        <begin position="31"/>
        <end position="286"/>
    </location>
</feature>
<evidence type="ECO:0000313" key="3">
    <source>
        <dbReference type="EMBL" id="SHF28344.1"/>
    </source>
</evidence>
<dbReference type="OrthoDB" id="7842523at2"/>
<evidence type="ECO:0000313" key="5">
    <source>
        <dbReference type="Proteomes" id="UP000184533"/>
    </source>
</evidence>
<dbReference type="EMBL" id="FQVC01000006">
    <property type="protein sequence ID" value="SHF28344.1"/>
    <property type="molecule type" value="Genomic_DNA"/>
</dbReference>
<dbReference type="Gene3D" id="3.40.190.10">
    <property type="entry name" value="Periplasmic binding protein-like II"/>
    <property type="match status" value="2"/>
</dbReference>
<dbReference type="Proteomes" id="UP000184533">
    <property type="component" value="Unassembled WGS sequence"/>
</dbReference>
<sequence length="286" mass="31233">MPAILKFLCRIALVLVFAVPAAVTVAPAYAQAEPEFYDVPYAPGQWNIGRRLDQSQLRYCIDPRQPDWEVAGAIADAVAGALLLEPQRYEVERAFVLENITQVYGIMLEHCDLHMGFKLIPEGYGNWAALTRAYYEAQYVFVTADPDIGSLAELAPARPIGATVGTSAHIRLVSYLGALPREERWPTYPMGTNELALESLLNGTIDVALVWAPSLWAKQRTTPAYADFHVIDPAPLPPTTLGVGALMLADETFLRTAVDEAIAALSQDGTIADILETYKFPASVSP</sequence>
<evidence type="ECO:0000256" key="1">
    <source>
        <dbReference type="SAM" id="SignalP"/>
    </source>
</evidence>
<reference evidence="2 4" key="1">
    <citation type="submission" date="2015-03" db="EMBL/GenBank/DDBJ databases">
        <authorList>
            <person name="Hassan Y.I."/>
            <person name="Lepp D."/>
            <person name="Zhou T."/>
        </authorList>
    </citation>
    <scope>NUCLEOTIDE SEQUENCE [LARGE SCALE GENOMIC DNA]</scope>
    <source>
        <strain evidence="2 4">DSM 17137</strain>
    </source>
</reference>
<proteinExistence type="predicted"/>
<reference evidence="3 5" key="2">
    <citation type="submission" date="2016-11" db="EMBL/GenBank/DDBJ databases">
        <authorList>
            <person name="Jaros S."/>
            <person name="Januszkiewicz K."/>
            <person name="Wedrychowicz H."/>
        </authorList>
    </citation>
    <scope>NUCLEOTIDE SEQUENCE [LARGE SCALE GENOMIC DNA]</scope>
    <source>
        <strain evidence="3 5">DSM 17137</strain>
    </source>
</reference>
<dbReference type="SUPFAM" id="SSF53850">
    <property type="entry name" value="Periplasmic binding protein-like II"/>
    <property type="match status" value="1"/>
</dbReference>
<dbReference type="Proteomes" id="UP000033608">
    <property type="component" value="Unassembled WGS sequence"/>
</dbReference>
<evidence type="ECO:0000313" key="2">
    <source>
        <dbReference type="EMBL" id="KKB76826.1"/>
    </source>
</evidence>
<gene>
    <name evidence="3" type="ORF">SAMN02745223_02207</name>
    <name evidence="2" type="ORF">VW29_19475</name>
</gene>
<dbReference type="EMBL" id="LAJF01000148">
    <property type="protein sequence ID" value="KKB76826.1"/>
    <property type="molecule type" value="Genomic_DNA"/>
</dbReference>
<dbReference type="STRING" id="1121477.SAMN02745223_02207"/>
<evidence type="ECO:0000313" key="4">
    <source>
        <dbReference type="Proteomes" id="UP000033608"/>
    </source>
</evidence>
<dbReference type="RefSeq" id="WP_046136953.1">
    <property type="nucleotide sequence ID" value="NZ_FQVC01000006.1"/>
</dbReference>
<keyword evidence="1" id="KW-0732">Signal</keyword>
<accession>A0A0F5L324</accession>
<feature type="signal peptide" evidence="1">
    <location>
        <begin position="1"/>
        <end position="30"/>
    </location>
</feature>
<organism evidence="2 4">
    <name type="scientific">Devosia limi DSM 17137</name>
    <dbReference type="NCBI Taxonomy" id="1121477"/>
    <lineage>
        <taxon>Bacteria</taxon>
        <taxon>Pseudomonadati</taxon>
        <taxon>Pseudomonadota</taxon>
        <taxon>Alphaproteobacteria</taxon>
        <taxon>Hyphomicrobiales</taxon>
        <taxon>Devosiaceae</taxon>
        <taxon>Devosia</taxon>
    </lineage>
</organism>
<name>A0A0F5L324_9HYPH</name>